<dbReference type="EMBL" id="BAEO01000058">
    <property type="protein sequence ID" value="GAC20949.1"/>
    <property type="molecule type" value="Genomic_DNA"/>
</dbReference>
<feature type="region of interest" description="Disordered" evidence="1">
    <location>
        <begin position="14"/>
        <end position="39"/>
    </location>
</feature>
<dbReference type="AlphaFoldDB" id="K6XJW2"/>
<organism evidence="2 3">
    <name type="scientific">Paraglaciecola arctica BSs20135</name>
    <dbReference type="NCBI Taxonomy" id="493475"/>
    <lineage>
        <taxon>Bacteria</taxon>
        <taxon>Pseudomonadati</taxon>
        <taxon>Pseudomonadota</taxon>
        <taxon>Gammaproteobacteria</taxon>
        <taxon>Alteromonadales</taxon>
        <taxon>Alteromonadaceae</taxon>
        <taxon>Paraglaciecola</taxon>
    </lineage>
</organism>
<evidence type="ECO:0000313" key="2">
    <source>
        <dbReference type="EMBL" id="GAC20949.1"/>
    </source>
</evidence>
<comment type="caution">
    <text evidence="2">The sequence shown here is derived from an EMBL/GenBank/DDBJ whole genome shotgun (WGS) entry which is preliminary data.</text>
</comment>
<evidence type="ECO:0000256" key="1">
    <source>
        <dbReference type="SAM" id="MobiDB-lite"/>
    </source>
</evidence>
<name>K6XJW2_9ALTE</name>
<gene>
    <name evidence="2" type="ORF">GARC_4002</name>
</gene>
<dbReference type="STRING" id="493475.GARC_4002"/>
<sequence length="39" mass="4342">MLIPIKKQKRIKLQIESTTDHSASPMHQGGDRGYGSFGQ</sequence>
<evidence type="ECO:0000313" key="3">
    <source>
        <dbReference type="Proteomes" id="UP000006327"/>
    </source>
</evidence>
<protein>
    <submittedName>
        <fullName evidence="2">Uncharacterized protein</fullName>
    </submittedName>
</protein>
<reference evidence="2 3" key="1">
    <citation type="journal article" date="2017" name="Antonie Van Leeuwenhoek">
        <title>Rhizobium rhizosphaerae sp. nov., a novel species isolated from rice rhizosphere.</title>
        <authorList>
            <person name="Zhao J.J."/>
            <person name="Zhang J."/>
            <person name="Zhang R.J."/>
            <person name="Zhang C.W."/>
            <person name="Yin H.Q."/>
            <person name="Zhang X.X."/>
        </authorList>
    </citation>
    <scope>NUCLEOTIDE SEQUENCE [LARGE SCALE GENOMIC DNA]</scope>
    <source>
        <strain evidence="2 3">BSs20135</strain>
    </source>
</reference>
<keyword evidence="3" id="KW-1185">Reference proteome</keyword>
<proteinExistence type="predicted"/>
<accession>K6XJW2</accession>
<dbReference type="Proteomes" id="UP000006327">
    <property type="component" value="Unassembled WGS sequence"/>
</dbReference>